<dbReference type="RefSeq" id="WP_090197092.1">
    <property type="nucleotide sequence ID" value="NZ_LT629785.1"/>
</dbReference>
<dbReference type="Pfam" id="PF13511">
    <property type="entry name" value="DUF4124"/>
    <property type="match status" value="1"/>
</dbReference>
<evidence type="ECO:0000256" key="2">
    <source>
        <dbReference type="SAM" id="SignalP"/>
    </source>
</evidence>
<keyword evidence="2" id="KW-0732">Signal</keyword>
<feature type="domain" description="DUF4124" evidence="3">
    <location>
        <begin position="8"/>
        <end position="61"/>
    </location>
</feature>
<feature type="region of interest" description="Disordered" evidence="1">
    <location>
        <begin position="34"/>
        <end position="77"/>
    </location>
</feature>
<evidence type="ECO:0000313" key="5">
    <source>
        <dbReference type="Proteomes" id="UP000243232"/>
    </source>
</evidence>
<name>A0A1H2HHW7_9PSED</name>
<reference evidence="5" key="1">
    <citation type="submission" date="2016-10" db="EMBL/GenBank/DDBJ databases">
        <authorList>
            <person name="Varghese N."/>
            <person name="Submissions S."/>
        </authorList>
    </citation>
    <scope>NUCLEOTIDE SEQUENCE [LARGE SCALE GENOMIC DNA]</scope>
    <source>
        <strain evidence="5">DSM 17875</strain>
    </source>
</reference>
<dbReference type="InterPro" id="IPR025392">
    <property type="entry name" value="DUF4124"/>
</dbReference>
<feature type="compositionally biased region" description="Low complexity" evidence="1">
    <location>
        <begin position="60"/>
        <end position="77"/>
    </location>
</feature>
<dbReference type="AlphaFoldDB" id="A0A1H2HHW7"/>
<accession>A0A1H2HHW7</accession>
<feature type="signal peptide" evidence="2">
    <location>
        <begin position="1"/>
        <end position="19"/>
    </location>
</feature>
<sequence length="185" mass="19631">MRTPIAACLLMLLALPASAEIYSYTDASGNKVFTNQPPDGIKTESVKLPPMNTMDPPEVSAPADTTTSTSSTAQSQPYNQVQLTNLPTEEALRSNNGTFTVRAALKPALRPGDSLQLLLDGQPYGAPTNVPLLQLSEIDRGDHTLVLQVKSGDQVVQESAPVSFTVQRVAVGGAKPAQPLPKPRN</sequence>
<gene>
    <name evidence="4" type="ORF">SAMN05216296_3013</name>
</gene>
<proteinExistence type="predicted"/>
<dbReference type="Proteomes" id="UP000243232">
    <property type="component" value="Chromosome I"/>
</dbReference>
<evidence type="ECO:0000256" key="1">
    <source>
        <dbReference type="SAM" id="MobiDB-lite"/>
    </source>
</evidence>
<dbReference type="EMBL" id="LT629785">
    <property type="protein sequence ID" value="SDU31329.1"/>
    <property type="molecule type" value="Genomic_DNA"/>
</dbReference>
<organism evidence="4 5">
    <name type="scientific">Pseudomonas pohangensis</name>
    <dbReference type="NCBI Taxonomy" id="364197"/>
    <lineage>
        <taxon>Bacteria</taxon>
        <taxon>Pseudomonadati</taxon>
        <taxon>Pseudomonadota</taxon>
        <taxon>Gammaproteobacteria</taxon>
        <taxon>Pseudomonadales</taxon>
        <taxon>Pseudomonadaceae</taxon>
        <taxon>Pseudomonas</taxon>
    </lineage>
</organism>
<keyword evidence="5" id="KW-1185">Reference proteome</keyword>
<evidence type="ECO:0000313" key="4">
    <source>
        <dbReference type="EMBL" id="SDU31329.1"/>
    </source>
</evidence>
<dbReference type="OrthoDB" id="7062774at2"/>
<protein>
    <recommendedName>
        <fullName evidence="3">DUF4124 domain-containing protein</fullName>
    </recommendedName>
</protein>
<dbReference type="STRING" id="364197.SAMN05216296_3013"/>
<feature type="chain" id="PRO_5009275744" description="DUF4124 domain-containing protein" evidence="2">
    <location>
        <begin position="20"/>
        <end position="185"/>
    </location>
</feature>
<evidence type="ECO:0000259" key="3">
    <source>
        <dbReference type="Pfam" id="PF13511"/>
    </source>
</evidence>